<dbReference type="Gene3D" id="3.50.50.60">
    <property type="entry name" value="FAD/NAD(P)-binding domain"/>
    <property type="match status" value="1"/>
</dbReference>
<sequence>MRAYDYVIVGAGSAGCVLASRLTEDPEISVLLLEAGGWDWNPLIHIPLGVGKLVRSSLHSWGYWTEPEPHLDGRKLYWPRGKVVGGSSSINSMIYIRGHARDYDTWAQLGNRGWSWDDVLPYFRRSEGHLERPADDLHGTGGPLKVERGHGDNPLYDVFFAAGKQAGHPWNDDFNGPEQEGVGRYDFTIRDGRRASAAACYLRPAMKRPNLTVETRALTHRVIVEGGRATGVEYYREGTLQRVAAEREVLLSGGALNSPQVLMLSGIGDPAELAAHGIPVTHALPGVGRDLQDHLDIPLQFACPKPVTLHSLVRLDRAALAMAQAALFRSGPAASFPAEGGLFVRTRPELEMPDMQWHFLIGLGAKRLRIPLLWHLNKDRMDQDGFTIRMCHLRPESRGRLTLRSADPADRVRIFANYYSTENDRRSFRDGLRMARELVAQPAFEGWRGAELNPGRDVVSDGDIDAYVRRIAETIYHPVGTCRMGTDDGAVVDPELKVRGVEGLRVIDASIMPRLIGGNTNAPTMMIAEKAADMIRGRAALGREPGRAAA</sequence>
<organism evidence="9 10">
    <name type="scientific">Thalassobaculum fulvum</name>
    <dbReference type="NCBI Taxonomy" id="1633335"/>
    <lineage>
        <taxon>Bacteria</taxon>
        <taxon>Pseudomonadati</taxon>
        <taxon>Pseudomonadota</taxon>
        <taxon>Alphaproteobacteria</taxon>
        <taxon>Rhodospirillales</taxon>
        <taxon>Thalassobaculaceae</taxon>
        <taxon>Thalassobaculum</taxon>
    </lineage>
</organism>
<feature type="domain" description="Glucose-methanol-choline oxidoreductase N-terminal" evidence="7">
    <location>
        <begin position="81"/>
        <end position="104"/>
    </location>
</feature>
<dbReference type="Gene3D" id="3.30.560.10">
    <property type="entry name" value="Glucose Oxidase, domain 3"/>
    <property type="match status" value="1"/>
</dbReference>
<dbReference type="PIRSF" id="PIRSF000137">
    <property type="entry name" value="Alcohol_oxidase"/>
    <property type="match status" value="1"/>
</dbReference>
<dbReference type="GO" id="GO:0019285">
    <property type="term" value="P:glycine betaine biosynthetic process from choline"/>
    <property type="evidence" value="ECO:0007669"/>
    <property type="project" value="TreeGrafter"/>
</dbReference>
<evidence type="ECO:0000313" key="9">
    <source>
        <dbReference type="EMBL" id="GHD63250.1"/>
    </source>
</evidence>
<name>A0A918XY05_9PROT</name>
<evidence type="ECO:0000256" key="2">
    <source>
        <dbReference type="ARBA" id="ARBA00010790"/>
    </source>
</evidence>
<reference evidence="9" key="1">
    <citation type="journal article" date="2014" name="Int. J. Syst. Evol. Microbiol.">
        <title>Complete genome sequence of Corynebacterium casei LMG S-19264T (=DSM 44701T), isolated from a smear-ripened cheese.</title>
        <authorList>
            <consortium name="US DOE Joint Genome Institute (JGI-PGF)"/>
            <person name="Walter F."/>
            <person name="Albersmeier A."/>
            <person name="Kalinowski J."/>
            <person name="Ruckert C."/>
        </authorList>
    </citation>
    <scope>NUCLEOTIDE SEQUENCE</scope>
    <source>
        <strain evidence="9">KCTC 42651</strain>
    </source>
</reference>
<dbReference type="PANTHER" id="PTHR11552:SF147">
    <property type="entry name" value="CHOLINE DEHYDROGENASE, MITOCHONDRIAL"/>
    <property type="match status" value="1"/>
</dbReference>
<gene>
    <name evidence="9" type="ORF">GCM10017083_53230</name>
</gene>
<dbReference type="Pfam" id="PF00732">
    <property type="entry name" value="GMC_oxred_N"/>
    <property type="match status" value="1"/>
</dbReference>
<dbReference type="GO" id="GO:0016020">
    <property type="term" value="C:membrane"/>
    <property type="evidence" value="ECO:0007669"/>
    <property type="project" value="TreeGrafter"/>
</dbReference>
<accession>A0A918XY05</accession>
<keyword evidence="10" id="KW-1185">Reference proteome</keyword>
<reference evidence="9" key="2">
    <citation type="submission" date="2020-09" db="EMBL/GenBank/DDBJ databases">
        <authorList>
            <person name="Sun Q."/>
            <person name="Kim S."/>
        </authorList>
    </citation>
    <scope>NUCLEOTIDE SEQUENCE</scope>
    <source>
        <strain evidence="9">KCTC 42651</strain>
    </source>
</reference>
<dbReference type="SUPFAM" id="SSF51905">
    <property type="entry name" value="FAD/NAD(P)-binding domain"/>
    <property type="match status" value="1"/>
</dbReference>
<dbReference type="PROSITE" id="PS00623">
    <property type="entry name" value="GMC_OXRED_1"/>
    <property type="match status" value="1"/>
</dbReference>
<dbReference type="InterPro" id="IPR012132">
    <property type="entry name" value="GMC_OxRdtase"/>
</dbReference>
<evidence type="ECO:0000256" key="6">
    <source>
        <dbReference type="RuleBase" id="RU003968"/>
    </source>
</evidence>
<dbReference type="RefSeq" id="WP_189995497.1">
    <property type="nucleotide sequence ID" value="NZ_BMZS01000016.1"/>
</dbReference>
<dbReference type="PROSITE" id="PS00624">
    <property type="entry name" value="GMC_OXRED_2"/>
    <property type="match status" value="1"/>
</dbReference>
<keyword evidence="3 6" id="KW-0285">Flavoprotein</keyword>
<evidence type="ECO:0000256" key="4">
    <source>
        <dbReference type="ARBA" id="ARBA00022827"/>
    </source>
</evidence>
<evidence type="ECO:0000259" key="7">
    <source>
        <dbReference type="PROSITE" id="PS00623"/>
    </source>
</evidence>
<dbReference type="Proteomes" id="UP000630353">
    <property type="component" value="Unassembled WGS sequence"/>
</dbReference>
<dbReference type="PROSITE" id="PS51257">
    <property type="entry name" value="PROKAR_LIPOPROTEIN"/>
    <property type="match status" value="1"/>
</dbReference>
<evidence type="ECO:0000256" key="3">
    <source>
        <dbReference type="ARBA" id="ARBA00022630"/>
    </source>
</evidence>
<evidence type="ECO:0000313" key="10">
    <source>
        <dbReference type="Proteomes" id="UP000630353"/>
    </source>
</evidence>
<keyword evidence="4 5" id="KW-0274">FAD</keyword>
<dbReference type="GO" id="GO:0008812">
    <property type="term" value="F:choline dehydrogenase activity"/>
    <property type="evidence" value="ECO:0007669"/>
    <property type="project" value="TreeGrafter"/>
</dbReference>
<dbReference type="GO" id="GO:0050660">
    <property type="term" value="F:flavin adenine dinucleotide binding"/>
    <property type="evidence" value="ECO:0007669"/>
    <property type="project" value="InterPro"/>
</dbReference>
<dbReference type="InterPro" id="IPR000172">
    <property type="entry name" value="GMC_OxRdtase_N"/>
</dbReference>
<dbReference type="EMBL" id="BMZS01000016">
    <property type="protein sequence ID" value="GHD63250.1"/>
    <property type="molecule type" value="Genomic_DNA"/>
</dbReference>
<dbReference type="PANTHER" id="PTHR11552">
    <property type="entry name" value="GLUCOSE-METHANOL-CHOLINE GMC OXIDOREDUCTASE"/>
    <property type="match status" value="1"/>
</dbReference>
<feature type="binding site" evidence="5">
    <location>
        <position position="83"/>
    </location>
    <ligand>
        <name>FAD</name>
        <dbReference type="ChEBI" id="CHEBI:57692"/>
    </ligand>
</feature>
<proteinExistence type="inferred from homology"/>
<dbReference type="NCBIfam" id="NF002550">
    <property type="entry name" value="PRK02106.1"/>
    <property type="match status" value="1"/>
</dbReference>
<comment type="cofactor">
    <cofactor evidence="1 5">
        <name>FAD</name>
        <dbReference type="ChEBI" id="CHEBI:57692"/>
    </cofactor>
</comment>
<feature type="domain" description="Glucose-methanol-choline oxidoreductase N-terminal" evidence="8">
    <location>
        <begin position="254"/>
        <end position="268"/>
    </location>
</feature>
<dbReference type="Pfam" id="PF05199">
    <property type="entry name" value="GMC_oxred_C"/>
    <property type="match status" value="1"/>
</dbReference>
<comment type="caution">
    <text evidence="9">The sequence shown here is derived from an EMBL/GenBank/DDBJ whole genome shotgun (WGS) entry which is preliminary data.</text>
</comment>
<evidence type="ECO:0000256" key="1">
    <source>
        <dbReference type="ARBA" id="ARBA00001974"/>
    </source>
</evidence>
<evidence type="ECO:0000259" key="8">
    <source>
        <dbReference type="PROSITE" id="PS00624"/>
    </source>
</evidence>
<evidence type="ECO:0000256" key="5">
    <source>
        <dbReference type="PIRSR" id="PIRSR000137-2"/>
    </source>
</evidence>
<comment type="similarity">
    <text evidence="2 6">Belongs to the GMC oxidoreductase family.</text>
</comment>
<dbReference type="AlphaFoldDB" id="A0A918XY05"/>
<protein>
    <submittedName>
        <fullName evidence="9">Choline dehydrogenase</fullName>
    </submittedName>
</protein>
<dbReference type="SUPFAM" id="SSF54373">
    <property type="entry name" value="FAD-linked reductases, C-terminal domain"/>
    <property type="match status" value="1"/>
</dbReference>
<dbReference type="InterPro" id="IPR036188">
    <property type="entry name" value="FAD/NAD-bd_sf"/>
</dbReference>
<dbReference type="InterPro" id="IPR007867">
    <property type="entry name" value="GMC_OxRtase_C"/>
</dbReference>